<evidence type="ECO:0000313" key="2">
    <source>
        <dbReference type="Proteomes" id="UP000092177"/>
    </source>
</evidence>
<dbReference type="RefSeq" id="XP_018159911.1">
    <property type="nucleotide sequence ID" value="XM_018298665.1"/>
</dbReference>
<comment type="caution">
    <text evidence="1">The sequence shown here is derived from an EMBL/GenBank/DDBJ whole genome shotgun (WGS) entry which is preliminary data.</text>
</comment>
<name>A0A1B7YHN9_COLHI</name>
<dbReference type="AlphaFoldDB" id="A0A1B7YHN9"/>
<evidence type="ECO:0000313" key="1">
    <source>
        <dbReference type="EMBL" id="OBR11394.1"/>
    </source>
</evidence>
<sequence length="168" mass="18709">MTKRLQTLEPPFEYYKRRDAIVEGAENAIITFGAAQDLGRVVLWPSRVALVSGASLTMRQFIAPGKTKRGPFTVEKLTADDLGVGLVTCEGFEDAQNCPFIGPREMPSFCLYVVFLMSSFWRSRCNAFEVLEEWNKLLPNLQFAQPEESLTKAWTGTDAGAKAVNADH</sequence>
<dbReference type="Proteomes" id="UP000092177">
    <property type="component" value="Chromosome 3"/>
</dbReference>
<proteinExistence type="predicted"/>
<dbReference type="VEuPathDB" id="FungiDB:CH63R_03690"/>
<accession>A0A1B7YHN9</accession>
<dbReference type="KEGG" id="chig:CH63R_03690"/>
<dbReference type="GeneID" id="28862772"/>
<reference evidence="2" key="1">
    <citation type="journal article" date="2017" name="BMC Genomics">
        <title>Gapless genome assembly of Colletotrichum higginsianum reveals chromosome structure and association of transposable elements with secondary metabolite gene clusters.</title>
        <authorList>
            <person name="Dallery J.-F."/>
            <person name="Lapalu N."/>
            <person name="Zampounis A."/>
            <person name="Pigne S."/>
            <person name="Luyten I."/>
            <person name="Amselem J."/>
            <person name="Wittenberg A.H.J."/>
            <person name="Zhou S."/>
            <person name="de Queiroz M.V."/>
            <person name="Robin G.P."/>
            <person name="Auger A."/>
            <person name="Hainaut M."/>
            <person name="Henrissat B."/>
            <person name="Kim K.-T."/>
            <person name="Lee Y.-H."/>
            <person name="Lespinet O."/>
            <person name="Schwartz D.C."/>
            <person name="Thon M.R."/>
            <person name="O'Connell R.J."/>
        </authorList>
    </citation>
    <scope>NUCLEOTIDE SEQUENCE [LARGE SCALE GENOMIC DNA]</scope>
    <source>
        <strain evidence="2">IMI 349063</strain>
    </source>
</reference>
<organism evidence="1 2">
    <name type="scientific">Colletotrichum higginsianum (strain IMI 349063)</name>
    <name type="common">Crucifer anthracnose fungus</name>
    <dbReference type="NCBI Taxonomy" id="759273"/>
    <lineage>
        <taxon>Eukaryota</taxon>
        <taxon>Fungi</taxon>
        <taxon>Dikarya</taxon>
        <taxon>Ascomycota</taxon>
        <taxon>Pezizomycotina</taxon>
        <taxon>Sordariomycetes</taxon>
        <taxon>Hypocreomycetidae</taxon>
        <taxon>Glomerellales</taxon>
        <taxon>Glomerellaceae</taxon>
        <taxon>Colletotrichum</taxon>
        <taxon>Colletotrichum destructivum species complex</taxon>
    </lineage>
</organism>
<keyword evidence="2" id="KW-1185">Reference proteome</keyword>
<gene>
    <name evidence="1" type="ORF">CH63R_03690</name>
</gene>
<protein>
    <submittedName>
        <fullName evidence="1">NmrA-like family protein</fullName>
    </submittedName>
</protein>
<dbReference type="EMBL" id="LTAN01000003">
    <property type="protein sequence ID" value="OBR11394.1"/>
    <property type="molecule type" value="Genomic_DNA"/>
</dbReference>